<feature type="compositionally biased region" description="Basic and acidic residues" evidence="10">
    <location>
        <begin position="1037"/>
        <end position="1050"/>
    </location>
</feature>
<dbReference type="InterPro" id="IPR003651">
    <property type="entry name" value="Endonuclease3_FeS-loop_motif"/>
</dbReference>
<keyword evidence="7" id="KW-0411">Iron-sulfur</keyword>
<keyword evidence="6" id="KW-0408">Iron</keyword>
<protein>
    <recommendedName>
        <fullName evidence="11">HhH-GPD domain-containing protein</fullName>
    </recommendedName>
</protein>
<evidence type="ECO:0000256" key="6">
    <source>
        <dbReference type="ARBA" id="ARBA00023004"/>
    </source>
</evidence>
<feature type="region of interest" description="Disordered" evidence="10">
    <location>
        <begin position="596"/>
        <end position="639"/>
    </location>
</feature>
<dbReference type="Gene3D" id="1.10.1670.10">
    <property type="entry name" value="Helix-hairpin-Helix base-excision DNA repair enzymes (C-terminal)"/>
    <property type="match status" value="1"/>
</dbReference>
<feature type="region of interest" description="Disordered" evidence="10">
    <location>
        <begin position="1200"/>
        <end position="1229"/>
    </location>
</feature>
<feature type="region of interest" description="Disordered" evidence="10">
    <location>
        <begin position="196"/>
        <end position="330"/>
    </location>
</feature>
<feature type="compositionally biased region" description="Polar residues" evidence="10">
    <location>
        <begin position="276"/>
        <end position="286"/>
    </location>
</feature>
<feature type="region of interest" description="Disordered" evidence="10">
    <location>
        <begin position="126"/>
        <end position="149"/>
    </location>
</feature>
<name>A0ABP0YI04_9ROSI</name>
<evidence type="ECO:0000256" key="1">
    <source>
        <dbReference type="ARBA" id="ARBA00001966"/>
    </source>
</evidence>
<feature type="region of interest" description="Disordered" evidence="10">
    <location>
        <begin position="1"/>
        <end position="49"/>
    </location>
</feature>
<evidence type="ECO:0000256" key="2">
    <source>
        <dbReference type="ARBA" id="ARBA00004123"/>
    </source>
</evidence>
<gene>
    <name evidence="12" type="ORF">CITCOLO1_LOCUS12185</name>
</gene>
<dbReference type="PANTHER" id="PTHR46213">
    <property type="entry name" value="TRANSCRIPTIONAL ACTIVATOR DEMETER"/>
    <property type="match status" value="1"/>
</dbReference>
<feature type="compositionally biased region" description="Basic and acidic residues" evidence="10">
    <location>
        <begin position="301"/>
        <end position="314"/>
    </location>
</feature>
<dbReference type="Pfam" id="PF15629">
    <property type="entry name" value="Perm-CXXC"/>
    <property type="match status" value="1"/>
</dbReference>
<dbReference type="Pfam" id="PF15628">
    <property type="entry name" value="RRM_DME"/>
    <property type="match status" value="1"/>
</dbReference>
<evidence type="ECO:0000313" key="13">
    <source>
        <dbReference type="Proteomes" id="UP001642487"/>
    </source>
</evidence>
<dbReference type="EMBL" id="OZ021738">
    <property type="protein sequence ID" value="CAK9320143.1"/>
    <property type="molecule type" value="Genomic_DNA"/>
</dbReference>
<keyword evidence="9" id="KW-0539">Nucleus</keyword>
<feature type="compositionally biased region" description="Low complexity" evidence="10">
    <location>
        <begin position="315"/>
        <end position="325"/>
    </location>
</feature>
<sequence length="1791" mass="201408">MSVETPWVPVTPGKPPLRRPSHGEENQQKADGSTEETEAEAEKMHACSDSPNLVALDNGQILVVDLSEMKMVQNEANCCSSSSSLEKVESVSQGELSSKTSPHFVPLTPDKRTNVELKPVVDVQSTLAGEKRDEEGQEQNCKTVSRRTDEDGLQQEVCELVLEPSGASVLTPIKFNENSNKDIDITVNEITKLKQYKRKHRPKVMGEGKPRTSKPATQRAASSQENLTTKRKYVRKNAANKSLEHPLEPGTLNQVTPAGSKENSRGIRAYTRKRGVSTTETGASTNMEERKRGRKTCRKSLKFDNEGKQKDENSLFKSSSNSSESPAHILTSGSFQSHSVLKHWNENDAMFDHRQADMLYDPNPSLKPQPEGCKCVSESQVSMVDISMEYSSSQIKLQSNYHENETGMGRTSSTNHLLSSSEDLLCSSTTITTEREARGLKRKCCQNIEQEDIRNFDIIEEFYNSIYASRMPQAEYFPKVNTDKVQYSGTSSTYFNITEQACKVSSSKENSCTSKVRCCLPRPQNHSSLFPRIHGGSVSPNKLQPFEFSLATSQMEMKHRRCDAQDHVWTLGSWSHHCNMQSKFSPKQPPLVTDLQKVESSHRPHPSSGGQVEKIKMQATVSRRKKQKPDPLTSSYNMDGAEQHPKLALYSRRYTFQLPPGSPSEKNSGLKLSTNAMIEEMRILDINREGQISLYEKQNEIVPYNMQNQGHNALVVYRGDGSIVPFEGSLDPVKKRRRYAKVDLDGETIRVWKLLMDNSNQELVDGSNEARDKWWEEERSVFSGRTDSFIAKMHLIQGDRGFSQWKGSVLDSVIGVFLTQNVSDHLSSSAFMSLAARYPLKSKNLHESSVDELTSLVLNQPQVNLCKAEDSVIWAKKISDQPICKQSCKTVCEIDQAEEEFLTNSDSSGSNTAGVTSMHEYQCSITSYSIKGIGELEDRRSTTEISTTVEACSLGDEKTADATISSQTSVVSEHSINSLCSRSIEDIMPCLKSNCGKDLSSKDICGNASASSVEVIQVIETNKLKSDSNIASANDSSDEKSEGTCSTSEEKYVYQRENNDNPDSPKNLLKEFPSHSSNQLQKTSNSGVTEVEGFKLCREVTPFSYVYKRRDVHDTNECSRTLDLVSQTTVVNTNNIQAKGHSRELCSLDQSDHDVIIQYDRRLIEVPHAVESQASMSNRKIHQTLPNSLIDNSLDDTWKTEEPAQNKHEHSLSSKLNDPKADILKPNRERVKKEKRVGVDWDSLRKQAEATGKRERTTNTMDSLDWEAVRCADIDDIAYTIRERGMNNRLAERIKDFLNRLVKDHGSTDLEWLRDVSPDQVKEYLLSVRGLGLKSVECVRLLTLQQVAFPVDTNVGRIAVRLGWVPLQPLPESLQLHLLELYPVLESIQKYLWPRLCKLDQRTLYELHYQMITFGKVFCTKSKPNCNACPMRGECRHFASAFASARLALPAPEEKSLIKVTERKTDMNQAAIVHQQPLALTQESEPIDRNQQLISMKSGGSNKDPIIEEPATPEPECPQISENDIEDALYEDPDEIPTIKLNIEAFTKNVQNFMQENMELQEGSMSKALVLLSPEAASIPMPKLKNISRLRTEHQVYELPDSHPLLEKLQLERREPDDPCFYLLAIWTPGETANTVEQPHTHCSFQENGGLCREKECFSCNSVREADSEVVRGTLLIPCRTAMRGSFPLNGTYFQVNEVFADHDSSLDPIDVPRSWLWKLSRRTVYFGTSIPTIFKGLSTEEIQGCFWKGYVCVRGFDRKTRAPRPLIARLHFPASKLTRIKGKTGNPDGK</sequence>
<dbReference type="Proteomes" id="UP001642487">
    <property type="component" value="Chromosome 4"/>
</dbReference>
<reference evidence="12 13" key="1">
    <citation type="submission" date="2024-03" db="EMBL/GenBank/DDBJ databases">
        <authorList>
            <person name="Gkanogiannis A."/>
            <person name="Becerra Lopez-Lavalle L."/>
        </authorList>
    </citation>
    <scope>NUCLEOTIDE SEQUENCE [LARGE SCALE GENOMIC DNA]</scope>
</reference>
<keyword evidence="8" id="KW-0238">DNA-binding</keyword>
<comment type="cofactor">
    <cofactor evidence="1">
        <name>[4Fe-4S] cluster</name>
        <dbReference type="ChEBI" id="CHEBI:49883"/>
    </cofactor>
</comment>
<evidence type="ECO:0000313" key="12">
    <source>
        <dbReference type="EMBL" id="CAK9320143.1"/>
    </source>
</evidence>
<comment type="subcellular location">
    <subcellularLocation>
        <location evidence="2">Nucleus</location>
    </subcellularLocation>
</comment>
<evidence type="ECO:0000256" key="3">
    <source>
        <dbReference type="ARBA" id="ARBA00005646"/>
    </source>
</evidence>
<dbReference type="InterPro" id="IPR011257">
    <property type="entry name" value="DNA_glycosylase"/>
</dbReference>
<dbReference type="SMART" id="SM00478">
    <property type="entry name" value="ENDO3c"/>
    <property type="match status" value="1"/>
</dbReference>
<feature type="domain" description="HhH-GPD" evidence="11">
    <location>
        <begin position="1255"/>
        <end position="1417"/>
    </location>
</feature>
<feature type="region of interest" description="Disordered" evidence="10">
    <location>
        <begin position="1028"/>
        <end position="1050"/>
    </location>
</feature>
<dbReference type="PANTHER" id="PTHR46213:SF13">
    <property type="entry name" value="DEMETER-LIKE PROTEIN 2-RELATED"/>
    <property type="match status" value="1"/>
</dbReference>
<feature type="compositionally biased region" description="Polar residues" evidence="10">
    <location>
        <begin position="214"/>
        <end position="227"/>
    </location>
</feature>
<dbReference type="InterPro" id="IPR028925">
    <property type="entry name" value="RRM_DME"/>
</dbReference>
<dbReference type="SUPFAM" id="SSF48150">
    <property type="entry name" value="DNA-glycosylase"/>
    <property type="match status" value="2"/>
</dbReference>
<feature type="region of interest" description="Disordered" evidence="10">
    <location>
        <begin position="90"/>
        <end position="110"/>
    </location>
</feature>
<organism evidence="12 13">
    <name type="scientific">Citrullus colocynthis</name>
    <name type="common">colocynth</name>
    <dbReference type="NCBI Taxonomy" id="252529"/>
    <lineage>
        <taxon>Eukaryota</taxon>
        <taxon>Viridiplantae</taxon>
        <taxon>Streptophyta</taxon>
        <taxon>Embryophyta</taxon>
        <taxon>Tracheophyta</taxon>
        <taxon>Spermatophyta</taxon>
        <taxon>Magnoliopsida</taxon>
        <taxon>eudicotyledons</taxon>
        <taxon>Gunneridae</taxon>
        <taxon>Pentapetalae</taxon>
        <taxon>rosids</taxon>
        <taxon>fabids</taxon>
        <taxon>Cucurbitales</taxon>
        <taxon>Cucurbitaceae</taxon>
        <taxon>Benincaseae</taxon>
        <taxon>Citrullus</taxon>
    </lineage>
</organism>
<evidence type="ECO:0000256" key="10">
    <source>
        <dbReference type="SAM" id="MobiDB-lite"/>
    </source>
</evidence>
<proteinExistence type="inferred from homology"/>
<keyword evidence="5" id="KW-0479">Metal-binding</keyword>
<dbReference type="CDD" id="cd00056">
    <property type="entry name" value="ENDO3c"/>
    <property type="match status" value="1"/>
</dbReference>
<comment type="similarity">
    <text evidence="3">Belongs to the DNA glycosylase family. DEMETER subfamily.</text>
</comment>
<evidence type="ECO:0000256" key="8">
    <source>
        <dbReference type="ARBA" id="ARBA00023125"/>
    </source>
</evidence>
<evidence type="ECO:0000256" key="5">
    <source>
        <dbReference type="ARBA" id="ARBA00022723"/>
    </source>
</evidence>
<dbReference type="InterPro" id="IPR044811">
    <property type="entry name" value="DME/ROS1"/>
</dbReference>
<dbReference type="InterPro" id="IPR028924">
    <property type="entry name" value="Perm-CXXC"/>
</dbReference>
<keyword evidence="13" id="KW-1185">Reference proteome</keyword>
<dbReference type="InterPro" id="IPR023170">
    <property type="entry name" value="HhH_base_excis_C"/>
</dbReference>
<evidence type="ECO:0000256" key="9">
    <source>
        <dbReference type="ARBA" id="ARBA00023242"/>
    </source>
</evidence>
<dbReference type="InterPro" id="IPR003265">
    <property type="entry name" value="HhH-GPD_domain"/>
</dbReference>
<evidence type="ECO:0000256" key="4">
    <source>
        <dbReference type="ARBA" id="ARBA00022485"/>
    </source>
</evidence>
<keyword evidence="4" id="KW-0004">4Fe-4S</keyword>
<evidence type="ECO:0000259" key="11">
    <source>
        <dbReference type="SMART" id="SM00478"/>
    </source>
</evidence>
<dbReference type="SMART" id="SM00525">
    <property type="entry name" value="FES"/>
    <property type="match status" value="1"/>
</dbReference>
<accession>A0ABP0YI04</accession>
<evidence type="ECO:0000256" key="7">
    <source>
        <dbReference type="ARBA" id="ARBA00023014"/>
    </source>
</evidence>